<evidence type="ECO:0000256" key="7">
    <source>
        <dbReference type="SAM" id="Phobius"/>
    </source>
</evidence>
<dbReference type="InterPro" id="IPR000203">
    <property type="entry name" value="GPS"/>
</dbReference>
<evidence type="ECO:0000256" key="3">
    <source>
        <dbReference type="ARBA" id="ARBA00022989"/>
    </source>
</evidence>
<feature type="transmembrane region" description="Helical" evidence="7">
    <location>
        <begin position="704"/>
        <end position="725"/>
    </location>
</feature>
<dbReference type="GeneTree" id="ENSGT00940000159169"/>
<feature type="region of interest" description="Disordered" evidence="6">
    <location>
        <begin position="114"/>
        <end position="221"/>
    </location>
</feature>
<feature type="domain" description="G-protein coupled receptors family 2 profile 2" evidence="9">
    <location>
        <begin position="704"/>
        <end position="981"/>
    </location>
</feature>
<dbReference type="Ensembl" id="ENSELUT00000035937.3">
    <property type="protein sequence ID" value="ENSELUP00000024478.3"/>
    <property type="gene ID" value="ENSELUG00000023378.3"/>
</dbReference>
<feature type="region of interest" description="Disordered" evidence="6">
    <location>
        <begin position="255"/>
        <end position="276"/>
    </location>
</feature>
<dbReference type="AlphaFoldDB" id="A0A3P8Z7M3"/>
<keyword evidence="11" id="KW-1185">Reference proteome</keyword>
<dbReference type="Gene3D" id="1.20.1070.10">
    <property type="entry name" value="Rhodopsin 7-helix transmembrane proteins"/>
    <property type="match status" value="1"/>
</dbReference>
<dbReference type="Proteomes" id="UP000265140">
    <property type="component" value="Chromosome 22"/>
</dbReference>
<name>A0A3P8Z7M3_ESOLU</name>
<keyword evidence="2 7" id="KW-0812">Transmembrane</keyword>
<reference evidence="10" key="3">
    <citation type="submission" date="2025-08" db="UniProtKB">
        <authorList>
            <consortium name="Ensembl"/>
        </authorList>
    </citation>
    <scope>IDENTIFICATION</scope>
</reference>
<feature type="region of interest" description="Disordered" evidence="6">
    <location>
        <begin position="1"/>
        <end position="94"/>
    </location>
</feature>
<dbReference type="Gene3D" id="2.60.220.50">
    <property type="match status" value="1"/>
</dbReference>
<dbReference type="GO" id="GO:0016020">
    <property type="term" value="C:membrane"/>
    <property type="evidence" value="ECO:0007669"/>
    <property type="project" value="UniProtKB-SubCell"/>
</dbReference>
<sequence>TTTTSSVPPNTTASTVSTTTITSTVPPTTTTSSVPPNTTASTVSTTTITSTVSTTTITSTVPPSTTTSTVPPTTTTSTVPPNTTTTTVPTTTITSTVPPTTTTCTVPTNTTTCTVSPTATRSVPPNITTSTVPTTTITSTVPPNTTASTVSTTTITSTVPPSTTTSTVPPTTTTSTVPPNTTTTTVPTTTITSTVPPTTTTSTDVTTTTTSTVPTTTTTSSVPPYITTSTVPTTAITSTVPPTTSTCTVPTNTTTCTVSPTTTRSVPPNITTSTVPTTTITSTVPLTTTSAAAPTTTTTLTITTTTAPPTITTTTALPSTSSTTIPPLACINGGELQSGVCICPDEWAGTTCSKGNICNSTIISGFSFPRTVIDRLGYSAELCAGNTTNGGLSIAFARCLNYTGSPRFGPTQVLNCALTLSDIQRSISNGSGDLLNLAISTQILTSKPDNLCPENISTAANITISLLQSNICKDIAVSAVTTISQLLNACEKSTPNSTVVKSLTATLEAFSVNPNHNVTLIVQPNLAVYSFRVPSDTVAVQFIAFTESSSNLGASTIQVNTNSSEMMTGNGGSIDVQMAVKFTPVLHSENTNPSIGFVLYQNDNFFRSRAFKASLGTNRRVLSAKFRNISGLGVEMIFKPTTVPNASLYDFACVSWNYTLDDWSTYGCSKVNHSNDGLQCFCNHTTNFAVLTLFRRDFKYIDSFNWITILGCSISITGLSLTIIFQIMTRCKTVRTLLIVSICTCLLTFTLLFLLAVENPNQLPQKPKLQINNIPPSDIHIQPDRGTCTAVAALLQYFLLGTFTWSTLYTIHVSRTIRNSLTTNPPNVTVSTVVIGWGLPAVIVALNLGIRYRLDNPLDYRQEEFCWLASLDPKGNFDFKLPMFWGMLIPIAFMLIFNTVLLIHFAAATGTSNSLVTRTRYSLKKILSIFSLAVVLSLSWILGYLLLITHDKTTYSILNIFFCILTTTQGLQIFILFTVRTAIGKKKISIALKSFPHVKIPLHHMKYSLRQGKQSEQVESYKQLETDIITLQFPYSSIPT</sequence>
<dbReference type="Pfam" id="PF01825">
    <property type="entry name" value="GPS"/>
    <property type="match status" value="1"/>
</dbReference>
<evidence type="ECO:0000256" key="6">
    <source>
        <dbReference type="SAM" id="MobiDB-lite"/>
    </source>
</evidence>
<evidence type="ECO:0000313" key="10">
    <source>
        <dbReference type="Ensembl" id="ENSELUP00000024478.3"/>
    </source>
</evidence>
<dbReference type="InterPro" id="IPR053066">
    <property type="entry name" value="ADGR_G7"/>
</dbReference>
<evidence type="ECO:0000256" key="2">
    <source>
        <dbReference type="ARBA" id="ARBA00022692"/>
    </source>
</evidence>
<proteinExistence type="predicted"/>
<evidence type="ECO:0000256" key="5">
    <source>
        <dbReference type="ARBA" id="ARBA00023157"/>
    </source>
</evidence>
<evidence type="ECO:0000259" key="8">
    <source>
        <dbReference type="PROSITE" id="PS50221"/>
    </source>
</evidence>
<feature type="domain" description="GAIN-B" evidence="8">
    <location>
        <begin position="548"/>
        <end position="698"/>
    </location>
</feature>
<dbReference type="InterPro" id="IPR053986">
    <property type="entry name" value="GPR128_GAIN_subdom_B"/>
</dbReference>
<organism evidence="10 11">
    <name type="scientific">Esox lucius</name>
    <name type="common">Northern pike</name>
    <dbReference type="NCBI Taxonomy" id="8010"/>
    <lineage>
        <taxon>Eukaryota</taxon>
        <taxon>Metazoa</taxon>
        <taxon>Chordata</taxon>
        <taxon>Craniata</taxon>
        <taxon>Vertebrata</taxon>
        <taxon>Euteleostomi</taxon>
        <taxon>Actinopterygii</taxon>
        <taxon>Neopterygii</taxon>
        <taxon>Teleostei</taxon>
        <taxon>Protacanthopterygii</taxon>
        <taxon>Esociformes</taxon>
        <taxon>Esocidae</taxon>
        <taxon>Esox</taxon>
    </lineage>
</organism>
<dbReference type="PANTHER" id="PTHR47767:SF1">
    <property type="entry name" value="ADHESION G PROTEIN-COUPLED RECEPTOR G7"/>
    <property type="match status" value="1"/>
</dbReference>
<dbReference type="GO" id="GO:0007166">
    <property type="term" value="P:cell surface receptor signaling pathway"/>
    <property type="evidence" value="ECO:0007669"/>
    <property type="project" value="InterPro"/>
</dbReference>
<keyword evidence="4 7" id="KW-0472">Membrane</keyword>
<dbReference type="InterPro" id="IPR017981">
    <property type="entry name" value="GPCR_2-like_7TM"/>
</dbReference>
<evidence type="ECO:0000256" key="4">
    <source>
        <dbReference type="ARBA" id="ARBA00023136"/>
    </source>
</evidence>
<dbReference type="InterPro" id="IPR046338">
    <property type="entry name" value="GAIN_dom_sf"/>
</dbReference>
<dbReference type="Pfam" id="PF22259">
    <property type="entry name" value="GPR128_GAIN_subdomA"/>
    <property type="match status" value="1"/>
</dbReference>
<dbReference type="PANTHER" id="PTHR47767">
    <property type="entry name" value="ADHESION G PROTEIN-COUPLED RECEPTOR G7"/>
    <property type="match status" value="1"/>
</dbReference>
<reference evidence="11" key="1">
    <citation type="journal article" date="2014" name="PLoS ONE">
        <title>The genome and linkage map of the northern pike (Esox lucius): conserved synteny revealed between the salmonid sister group and the Neoteleostei.</title>
        <authorList>
            <person name="Rondeau E.B."/>
            <person name="Minkley D.R."/>
            <person name="Leong J.S."/>
            <person name="Messmer A.M."/>
            <person name="Jantzen J.R."/>
            <person name="von Schalburg K.R."/>
            <person name="Lemon C."/>
            <person name="Bird N.H."/>
            <person name="Koop B.F."/>
        </authorList>
    </citation>
    <scope>NUCLEOTIDE SEQUENCE</scope>
</reference>
<dbReference type="InterPro" id="IPR000832">
    <property type="entry name" value="GPCR_2_secretin-like"/>
</dbReference>
<dbReference type="InterPro" id="IPR053985">
    <property type="entry name" value="GPR128_GAIN_subdom_A"/>
</dbReference>
<evidence type="ECO:0000259" key="9">
    <source>
        <dbReference type="PROSITE" id="PS50261"/>
    </source>
</evidence>
<feature type="transmembrane region" description="Helical" evidence="7">
    <location>
        <begin position="737"/>
        <end position="757"/>
    </location>
</feature>
<dbReference type="Pfam" id="PF00002">
    <property type="entry name" value="7tm_2"/>
    <property type="match status" value="1"/>
</dbReference>
<dbReference type="PROSITE" id="PS50261">
    <property type="entry name" value="G_PROTEIN_RECEP_F2_4"/>
    <property type="match status" value="1"/>
</dbReference>
<keyword evidence="3 7" id="KW-1133">Transmembrane helix</keyword>
<dbReference type="InterPro" id="IPR057244">
    <property type="entry name" value="GAIN_B"/>
</dbReference>
<accession>A0A3P8Z7M3</accession>
<reference evidence="10" key="2">
    <citation type="submission" date="2020-02" db="EMBL/GenBank/DDBJ databases">
        <title>Esox lucius (northern pike) genome, fEsoLuc1, primary haplotype.</title>
        <authorList>
            <person name="Myers G."/>
            <person name="Karagic N."/>
            <person name="Meyer A."/>
            <person name="Pippel M."/>
            <person name="Reichard M."/>
            <person name="Winkler S."/>
            <person name="Tracey A."/>
            <person name="Sims Y."/>
            <person name="Howe K."/>
            <person name="Rhie A."/>
            <person name="Formenti G."/>
            <person name="Durbin R."/>
            <person name="Fedrigo O."/>
            <person name="Jarvis E.D."/>
        </authorList>
    </citation>
    <scope>NUCLEOTIDE SEQUENCE [LARGE SCALE GENOMIC DNA]</scope>
</reference>
<feature type="transmembrane region" description="Helical" evidence="7">
    <location>
        <begin position="955"/>
        <end position="979"/>
    </location>
</feature>
<reference evidence="10" key="4">
    <citation type="submission" date="2025-09" db="UniProtKB">
        <authorList>
            <consortium name="Ensembl"/>
        </authorList>
    </citation>
    <scope>IDENTIFICATION</scope>
</reference>
<evidence type="ECO:0000313" key="11">
    <source>
        <dbReference type="Proteomes" id="UP000265140"/>
    </source>
</evidence>
<comment type="subcellular location">
    <subcellularLocation>
        <location evidence="1">Membrane</location>
        <topology evidence="1">Multi-pass membrane protein</topology>
    </subcellularLocation>
</comment>
<protein>
    <recommendedName>
        <fullName evidence="12">Adhesion G protein-coupled receptor G7</fullName>
    </recommendedName>
</protein>
<dbReference type="Bgee" id="ENSELUG00000023378">
    <property type="expression patterns" value="Expressed in mesonephros and 6 other cell types or tissues"/>
</dbReference>
<feature type="transmembrane region" description="Helical" evidence="7">
    <location>
        <begin position="926"/>
        <end position="949"/>
    </location>
</feature>
<feature type="transmembrane region" description="Helical" evidence="7">
    <location>
        <begin position="828"/>
        <end position="850"/>
    </location>
</feature>
<dbReference type="PROSITE" id="PS50221">
    <property type="entry name" value="GAIN_B"/>
    <property type="match status" value="1"/>
</dbReference>
<dbReference type="Pfam" id="PF22257">
    <property type="entry name" value="GPR128_N"/>
    <property type="match status" value="1"/>
</dbReference>
<feature type="transmembrane region" description="Helical" evidence="7">
    <location>
        <begin position="790"/>
        <end position="808"/>
    </location>
</feature>
<dbReference type="InterPro" id="IPR053984">
    <property type="entry name" value="GPR128_N"/>
</dbReference>
<keyword evidence="5" id="KW-1015">Disulfide bond</keyword>
<evidence type="ECO:0008006" key="12">
    <source>
        <dbReference type="Google" id="ProtNLM"/>
    </source>
</evidence>
<evidence type="ECO:0000256" key="1">
    <source>
        <dbReference type="ARBA" id="ARBA00004141"/>
    </source>
</evidence>
<dbReference type="SMART" id="SM00303">
    <property type="entry name" value="GPS"/>
    <property type="match status" value="1"/>
</dbReference>
<feature type="transmembrane region" description="Helical" evidence="7">
    <location>
        <begin position="883"/>
        <end position="905"/>
    </location>
</feature>
<dbReference type="Pfam" id="PF22261">
    <property type="entry name" value="GPR128_GAIN_subdom_B"/>
    <property type="match status" value="1"/>
</dbReference>
<dbReference type="GO" id="GO:0004930">
    <property type="term" value="F:G protein-coupled receptor activity"/>
    <property type="evidence" value="ECO:0007669"/>
    <property type="project" value="InterPro"/>
</dbReference>